<keyword evidence="1" id="KW-0560">Oxidoreductase</keyword>
<accession>A0ABY6HQC3</accession>
<evidence type="ECO:0000313" key="4">
    <source>
        <dbReference type="Proteomes" id="UP001208689"/>
    </source>
</evidence>
<proteinExistence type="predicted"/>
<dbReference type="EMBL" id="CP104013">
    <property type="protein sequence ID" value="UYP45716.1"/>
    <property type="molecule type" value="Genomic_DNA"/>
</dbReference>
<dbReference type="Pfam" id="PF01058">
    <property type="entry name" value="Oxidored_q6"/>
    <property type="match status" value="1"/>
</dbReference>
<dbReference type="InterPro" id="IPR037024">
    <property type="entry name" value="NiFe_Hase_small_N_sf"/>
</dbReference>
<sequence length="410" mass="45463">MSLKLGIFQFRGCSKCFDETLLLNKYEIVRIPEPATWKEEKFNVAIITGYLLEDDKNIIEKISANSDRVIAFGSCTTTGGIFGLNYQRGVKVMPLKLLHSSITEVAGCLGEIDTLEETIENKLSTRVKNLCETCNRKSTCDYLEEVHRQIEFGDGEEQCFNDLGFMCAGYVAKECKERCIDFGAPCRACKPSVERSGWRQMALFATLMGNIEVATEATGKGGTDKLADADDDITEANPDVTGNYFRFTLADSQMPIGRLKSSGNLNTDIYLGRPIEELPLIMGCCGGKSAISLTLDSIEALEKGIEMEIQPKTTEVRIKLRSLEQDLIKAIESQDGSAYSSVCDSIRSIAGNMNLSNIFFGGFKTPIKGEDDFDSYKYQVFEPQAGTFQHGKIQYSLDQKGIITEFKMEA</sequence>
<dbReference type="Gene3D" id="3.40.50.700">
    <property type="entry name" value="NADH:ubiquinone oxidoreductase-like, 20kDa subunit"/>
    <property type="match status" value="1"/>
</dbReference>
<dbReference type="PANTHER" id="PTHR42845">
    <property type="entry name" value="COENZYME F420-REDUCING HYDROGENASE, GAMMA SUBUNIT"/>
    <property type="match status" value="1"/>
</dbReference>
<reference evidence="3" key="1">
    <citation type="submission" date="2022-09" db="EMBL/GenBank/DDBJ databases">
        <title>Actin cytoskeleton and complex cell architecture in an #Asgard archaeon.</title>
        <authorList>
            <person name="Ponce Toledo R.I."/>
            <person name="Schleper C."/>
            <person name="Rodrigues Oliveira T."/>
            <person name="Wollweber F."/>
            <person name="Xu J."/>
            <person name="Rittmann S."/>
            <person name="Klingl A."/>
            <person name="Pilhofer M."/>
        </authorList>
    </citation>
    <scope>NUCLEOTIDE SEQUENCE</scope>
    <source>
        <strain evidence="3">B-35</strain>
    </source>
</reference>
<dbReference type="SUPFAM" id="SSF56770">
    <property type="entry name" value="HydA/Nqo6-like"/>
    <property type="match status" value="1"/>
</dbReference>
<dbReference type="InterPro" id="IPR006137">
    <property type="entry name" value="NADH_UbQ_OxRdtase-like_20kDa"/>
</dbReference>
<evidence type="ECO:0000313" key="3">
    <source>
        <dbReference type="EMBL" id="UYP45716.1"/>
    </source>
</evidence>
<dbReference type="Proteomes" id="UP001208689">
    <property type="component" value="Chromosome"/>
</dbReference>
<dbReference type="PANTHER" id="PTHR42845:SF1">
    <property type="entry name" value="HYDROGENASE SMALL SUBUNIT"/>
    <property type="match status" value="1"/>
</dbReference>
<dbReference type="InterPro" id="IPR051349">
    <property type="entry name" value="Hydrogenase_assoc-protein"/>
</dbReference>
<feature type="domain" description="NADH:ubiquinone oxidoreductase-like 20kDa subunit" evidence="2">
    <location>
        <begin position="31"/>
        <end position="113"/>
    </location>
</feature>
<name>A0ABY6HQC3_9ARCH</name>
<gene>
    <name evidence="3" type="ORF">NEF87_002001</name>
</gene>
<evidence type="ECO:0000259" key="2">
    <source>
        <dbReference type="Pfam" id="PF01058"/>
    </source>
</evidence>
<evidence type="ECO:0000256" key="1">
    <source>
        <dbReference type="ARBA" id="ARBA00023002"/>
    </source>
</evidence>
<keyword evidence="4" id="KW-1185">Reference proteome</keyword>
<organism evidence="3 4">
    <name type="scientific">Candidatus Lokiarchaeum ossiferum</name>
    <dbReference type="NCBI Taxonomy" id="2951803"/>
    <lineage>
        <taxon>Archaea</taxon>
        <taxon>Promethearchaeati</taxon>
        <taxon>Promethearchaeota</taxon>
        <taxon>Promethearchaeia</taxon>
        <taxon>Promethearchaeales</taxon>
        <taxon>Promethearchaeaceae</taxon>
        <taxon>Candidatus Lokiarchaeum</taxon>
    </lineage>
</organism>
<protein>
    <recommendedName>
        <fullName evidence="2">NADH:ubiquinone oxidoreductase-like 20kDa subunit domain-containing protein</fullName>
    </recommendedName>
</protein>